<protein>
    <recommendedName>
        <fullName evidence="3">Urease accessory protein UreF</fullName>
    </recommendedName>
</protein>
<dbReference type="RefSeq" id="WP_407326600.1">
    <property type="nucleotide sequence ID" value="NZ_CP136865.1"/>
</dbReference>
<comment type="subcellular location">
    <subcellularLocation>
        <location evidence="3">Cytoplasm</location>
    </subcellularLocation>
</comment>
<keyword evidence="5" id="KW-1185">Reference proteome</keyword>
<dbReference type="Proteomes" id="UP001626549">
    <property type="component" value="Chromosome"/>
</dbReference>
<dbReference type="HAMAP" id="MF_01385">
    <property type="entry name" value="UreF"/>
    <property type="match status" value="1"/>
</dbReference>
<evidence type="ECO:0000313" key="5">
    <source>
        <dbReference type="Proteomes" id="UP001626549"/>
    </source>
</evidence>
<evidence type="ECO:0000256" key="2">
    <source>
        <dbReference type="ARBA" id="ARBA00023186"/>
    </source>
</evidence>
<reference evidence="4 5" key="1">
    <citation type="submission" date="2023-10" db="EMBL/GenBank/DDBJ databases">
        <title>Two novel species belonging to the OM43/NOR5 clade.</title>
        <authorList>
            <person name="Park M."/>
        </authorList>
    </citation>
    <scope>NUCLEOTIDE SEQUENCE [LARGE SCALE GENOMIC DNA]</scope>
    <source>
        <strain evidence="4 5">IMCC45268</strain>
    </source>
</reference>
<organism evidence="4 5">
    <name type="scientific">Congregibacter brevis</name>
    <dbReference type="NCBI Taxonomy" id="3081201"/>
    <lineage>
        <taxon>Bacteria</taxon>
        <taxon>Pseudomonadati</taxon>
        <taxon>Pseudomonadota</taxon>
        <taxon>Gammaproteobacteria</taxon>
        <taxon>Cellvibrionales</taxon>
        <taxon>Halieaceae</taxon>
        <taxon>Congregibacter</taxon>
    </lineage>
</organism>
<keyword evidence="2 3" id="KW-0143">Chaperone</keyword>
<evidence type="ECO:0000313" key="4">
    <source>
        <dbReference type="EMBL" id="WOJ95908.1"/>
    </source>
</evidence>
<evidence type="ECO:0000256" key="1">
    <source>
        <dbReference type="ARBA" id="ARBA00022988"/>
    </source>
</evidence>
<proteinExistence type="inferred from homology"/>
<dbReference type="Pfam" id="PF01730">
    <property type="entry name" value="UreF"/>
    <property type="match status" value="1"/>
</dbReference>
<gene>
    <name evidence="3" type="primary">ureF</name>
    <name evidence="4" type="ORF">R0137_11710</name>
</gene>
<evidence type="ECO:0000256" key="3">
    <source>
        <dbReference type="HAMAP-Rule" id="MF_01385"/>
    </source>
</evidence>
<dbReference type="PIRSF" id="PIRSF009467">
    <property type="entry name" value="Ureas_acces_UreF"/>
    <property type="match status" value="1"/>
</dbReference>
<keyword evidence="1 3" id="KW-0996">Nickel insertion</keyword>
<dbReference type="Gene3D" id="1.10.4190.10">
    <property type="entry name" value="Urease accessory protein UreF"/>
    <property type="match status" value="1"/>
</dbReference>
<dbReference type="InterPro" id="IPR038277">
    <property type="entry name" value="UreF_sf"/>
</dbReference>
<accession>A0ABZ0I8R3</accession>
<comment type="function">
    <text evidence="3">Required for maturation of urease via the functional incorporation of the urease nickel metallocenter.</text>
</comment>
<name>A0ABZ0I8R3_9GAMM</name>
<dbReference type="PANTHER" id="PTHR33620">
    <property type="entry name" value="UREASE ACCESSORY PROTEIN F"/>
    <property type="match status" value="1"/>
</dbReference>
<comment type="subunit">
    <text evidence="3">UreD, UreF and UreG form a complex that acts as a GTP-hydrolysis-dependent molecular chaperone, activating the urease apoprotein by helping to assemble the nickel containing metallocenter of UreC. The UreE protein probably delivers the nickel.</text>
</comment>
<dbReference type="PANTHER" id="PTHR33620:SF1">
    <property type="entry name" value="UREASE ACCESSORY PROTEIN F"/>
    <property type="match status" value="1"/>
</dbReference>
<dbReference type="EMBL" id="CP136865">
    <property type="protein sequence ID" value="WOJ95908.1"/>
    <property type="molecule type" value="Genomic_DNA"/>
</dbReference>
<dbReference type="InterPro" id="IPR002639">
    <property type="entry name" value="UreF"/>
</dbReference>
<sequence length="219" mass="24156">MTHSQLHLLHLSSPALPVGAYAYSQGLEYAIEAGWLDDEELSNWLSDGLMLGIAQLDLPVLLRALDALKAANLTALNLWNDRILASRETAELLLEDQQIGAALWRLLETLDTRTPPALTQRPAYAVAFAIAVHQWEIDEDAAVQGYAYSWLENQVTAATKLVPLGQTAAQRLLLQLMKLIPEACTHAKTVADDELGLSLPGLAMASCRHERQHTRLFRS</sequence>
<comment type="similarity">
    <text evidence="3">Belongs to the UreF family.</text>
</comment>
<keyword evidence="3" id="KW-0963">Cytoplasm</keyword>